<evidence type="ECO:0000256" key="6">
    <source>
        <dbReference type="ARBA" id="ARBA00023136"/>
    </source>
</evidence>
<dbReference type="InterPro" id="IPR039426">
    <property type="entry name" value="TonB-dep_rcpt-like"/>
</dbReference>
<comment type="similarity">
    <text evidence="8 9">Belongs to the TonB-dependent receptor family.</text>
</comment>
<evidence type="ECO:0000259" key="11">
    <source>
        <dbReference type="Pfam" id="PF00593"/>
    </source>
</evidence>
<evidence type="ECO:0000256" key="8">
    <source>
        <dbReference type="PROSITE-ProRule" id="PRU01360"/>
    </source>
</evidence>
<evidence type="ECO:0000313" key="14">
    <source>
        <dbReference type="Proteomes" id="UP001319104"/>
    </source>
</evidence>
<dbReference type="RefSeq" id="WP_213944362.1">
    <property type="nucleotide sequence ID" value="NZ_JAHCMY010000002.1"/>
</dbReference>
<dbReference type="Gene3D" id="2.60.40.1120">
    <property type="entry name" value="Carboxypeptidase-like, regulatory domain"/>
    <property type="match status" value="1"/>
</dbReference>
<keyword evidence="7 8" id="KW-0998">Cell outer membrane</keyword>
<dbReference type="Pfam" id="PF00593">
    <property type="entry name" value="TonB_dep_Rec_b-barrel"/>
    <property type="match status" value="1"/>
</dbReference>
<keyword evidence="4 8" id="KW-0812">Transmembrane</keyword>
<keyword evidence="5 9" id="KW-0798">TonB box</keyword>
<dbReference type="AlphaFoldDB" id="A0AAP2CG71"/>
<accession>A0AAP2CG71</accession>
<evidence type="ECO:0000256" key="7">
    <source>
        <dbReference type="ARBA" id="ARBA00023237"/>
    </source>
</evidence>
<dbReference type="Gene3D" id="2.170.130.10">
    <property type="entry name" value="TonB-dependent receptor, plug domain"/>
    <property type="match status" value="1"/>
</dbReference>
<keyword evidence="2 8" id="KW-0813">Transport</keyword>
<dbReference type="Pfam" id="PF07715">
    <property type="entry name" value="Plug"/>
    <property type="match status" value="1"/>
</dbReference>
<evidence type="ECO:0000256" key="10">
    <source>
        <dbReference type="SAM" id="SignalP"/>
    </source>
</evidence>
<dbReference type="EMBL" id="JAHCMY010000002">
    <property type="protein sequence ID" value="MBS9523472.1"/>
    <property type="molecule type" value="Genomic_DNA"/>
</dbReference>
<keyword evidence="14" id="KW-1185">Reference proteome</keyword>
<dbReference type="NCBIfam" id="TIGR04057">
    <property type="entry name" value="SusC_RagA_signa"/>
    <property type="match status" value="1"/>
</dbReference>
<evidence type="ECO:0000256" key="5">
    <source>
        <dbReference type="ARBA" id="ARBA00023077"/>
    </source>
</evidence>
<dbReference type="Pfam" id="PF13715">
    <property type="entry name" value="CarbopepD_reg_2"/>
    <property type="match status" value="1"/>
</dbReference>
<reference evidence="13 14" key="1">
    <citation type="submission" date="2021-05" db="EMBL/GenBank/DDBJ databases">
        <authorList>
            <person name="Zhang Z.D."/>
            <person name="Osman G."/>
        </authorList>
    </citation>
    <scope>NUCLEOTIDE SEQUENCE [LARGE SCALE GENOMIC DNA]</scope>
    <source>
        <strain evidence="13 14">KCTC 32217</strain>
    </source>
</reference>
<evidence type="ECO:0000256" key="2">
    <source>
        <dbReference type="ARBA" id="ARBA00022448"/>
    </source>
</evidence>
<evidence type="ECO:0000256" key="1">
    <source>
        <dbReference type="ARBA" id="ARBA00004571"/>
    </source>
</evidence>
<dbReference type="PROSITE" id="PS52016">
    <property type="entry name" value="TONB_DEPENDENT_REC_3"/>
    <property type="match status" value="1"/>
</dbReference>
<dbReference type="InterPro" id="IPR023997">
    <property type="entry name" value="TonB-dep_OMP_SusC/RagA_CS"/>
</dbReference>
<name>A0AAP2CG71_9BACT</name>
<comment type="caution">
    <text evidence="13">The sequence shown here is derived from an EMBL/GenBank/DDBJ whole genome shotgun (WGS) entry which is preliminary data.</text>
</comment>
<dbReference type="GO" id="GO:0009279">
    <property type="term" value="C:cell outer membrane"/>
    <property type="evidence" value="ECO:0007669"/>
    <property type="project" value="UniProtKB-SubCell"/>
</dbReference>
<protein>
    <submittedName>
        <fullName evidence="13">TonB-dependent receptor</fullName>
    </submittedName>
</protein>
<dbReference type="SUPFAM" id="SSF49464">
    <property type="entry name" value="Carboxypeptidase regulatory domain-like"/>
    <property type="match status" value="1"/>
</dbReference>
<evidence type="ECO:0000256" key="9">
    <source>
        <dbReference type="RuleBase" id="RU003357"/>
    </source>
</evidence>
<comment type="subcellular location">
    <subcellularLocation>
        <location evidence="1 8">Cell outer membrane</location>
        <topology evidence="1 8">Multi-pass membrane protein</topology>
    </subcellularLocation>
</comment>
<evidence type="ECO:0000256" key="4">
    <source>
        <dbReference type="ARBA" id="ARBA00022692"/>
    </source>
</evidence>
<dbReference type="Gene3D" id="2.40.170.20">
    <property type="entry name" value="TonB-dependent receptor, beta-barrel domain"/>
    <property type="match status" value="1"/>
</dbReference>
<keyword evidence="6 8" id="KW-0472">Membrane</keyword>
<dbReference type="InterPro" id="IPR008969">
    <property type="entry name" value="CarboxyPept-like_regulatory"/>
</dbReference>
<evidence type="ECO:0000313" key="13">
    <source>
        <dbReference type="EMBL" id="MBS9523472.1"/>
    </source>
</evidence>
<evidence type="ECO:0000256" key="3">
    <source>
        <dbReference type="ARBA" id="ARBA00022452"/>
    </source>
</evidence>
<evidence type="ECO:0000259" key="12">
    <source>
        <dbReference type="Pfam" id="PF07715"/>
    </source>
</evidence>
<dbReference type="NCBIfam" id="TIGR04056">
    <property type="entry name" value="OMP_RagA_SusC"/>
    <property type="match status" value="1"/>
</dbReference>
<sequence>MKKILLSFVLAFITVVSVMAQSRTVTGTVTSAEEPEGVPGVNVRVKGTTVGAITDLDGSYTIEVPADANTLVFSFVGFLTREVAVGNQSTVDVLLEPDVKTLGEVVVVGYGTQERRELTGSVSSIDNRAIENLVTPSFDQQLAGRAPGVNVTTPGGVLGQAPVIRIRGVNSITSDASPLIVIDGVPVVNADRAANFPSNPLAQINPADIESFEVLKDGSATAIFGSRAANGVILITTKKGISGQAQVDYNSSIGFNEEVSRFDLLNGDQFVEIANEKRRNAGLSDLAQPGVNTDWQDYIFRKGFVQQHNLSIRGGSDATKYFFSVGYTDQEGYIRANDLKRYSFRGNVDHSISDRLRMGTNMSFSMTEIHSLNNGQNSLSGATYNATRAFPNVPIFDAENVGYDGFNTTPNGAALGSGNNLGVIDNNIPNIAFVLANNQYRGRTARVLGNVYGEWDIVDNLTFRTQFGADLTLPDEFLSWDSRHGDGRGNAGLMLQAFRPVYRWNQQNTLNYQAILADDHSLNVTVGTEYQYTNQSFFSATATQIADVFFQQRNIVSGSAGVQQIGGDMFEQGFDSYFGRVNYSYAGKYLLSASVRNDGISALPIDNRRGTFVGGSVGWRLSDENFFNSALISDLKLRASYAEVGNTEIGFFPYVGGYSAALSGLGAGIGFAQLANNNLQWETSRKLNLGLDMTVGNVTIAADYFRNDIQDLVLQRITASSLGVPGNAIFENVGSMVNQGVELRVMAGIIERNNFSWNTDFNITWLHNEVTNLINPITSTYNRTEVGGPIGQLYGYEWYGVNSANGNPIYVKGDGSLAQFNLQQGDTGWRQFDENNPSDVSQGASALGGGDLQLLGNTLPRWTGGWSNQFVMGNFDAEIFFRFSGGNYILNETRRGQLGQGFSNNHAEIMNRWTESGQVTDVPKLYSGQDANMWATGAASSRFVEKGDFLRVQNIVLGYRVPADWLSTAFNGNIRTARFFAQVQNPLIFTSYTGIDPELNTFPGTQTQFGIDWNSAPIIRTYSFGVNVGF</sequence>
<dbReference type="InterPro" id="IPR023996">
    <property type="entry name" value="TonB-dep_OMP_SusC/RagA"/>
</dbReference>
<feature type="domain" description="TonB-dependent receptor plug" evidence="12">
    <location>
        <begin position="115"/>
        <end position="232"/>
    </location>
</feature>
<keyword evidence="13" id="KW-0675">Receptor</keyword>
<dbReference type="SUPFAM" id="SSF56935">
    <property type="entry name" value="Porins"/>
    <property type="match status" value="1"/>
</dbReference>
<dbReference type="Proteomes" id="UP001319104">
    <property type="component" value="Unassembled WGS sequence"/>
</dbReference>
<keyword evidence="3 8" id="KW-1134">Transmembrane beta strand</keyword>
<keyword evidence="10" id="KW-0732">Signal</keyword>
<proteinExistence type="inferred from homology"/>
<dbReference type="InterPro" id="IPR012910">
    <property type="entry name" value="Plug_dom"/>
</dbReference>
<dbReference type="InterPro" id="IPR037066">
    <property type="entry name" value="Plug_dom_sf"/>
</dbReference>
<feature type="domain" description="TonB-dependent receptor-like beta-barrel" evidence="11">
    <location>
        <begin position="388"/>
        <end position="978"/>
    </location>
</feature>
<feature type="chain" id="PRO_5042938087" evidence="10">
    <location>
        <begin position="21"/>
        <end position="1030"/>
    </location>
</feature>
<gene>
    <name evidence="13" type="ORF">KI659_05500</name>
</gene>
<feature type="signal peptide" evidence="10">
    <location>
        <begin position="1"/>
        <end position="20"/>
    </location>
</feature>
<dbReference type="InterPro" id="IPR000531">
    <property type="entry name" value="Beta-barrel_TonB"/>
</dbReference>
<dbReference type="InterPro" id="IPR036942">
    <property type="entry name" value="Beta-barrel_TonB_sf"/>
</dbReference>
<organism evidence="13 14">
    <name type="scientific">Litoribacter ruber</name>
    <dbReference type="NCBI Taxonomy" id="702568"/>
    <lineage>
        <taxon>Bacteria</taxon>
        <taxon>Pseudomonadati</taxon>
        <taxon>Bacteroidota</taxon>
        <taxon>Cytophagia</taxon>
        <taxon>Cytophagales</taxon>
        <taxon>Cyclobacteriaceae</taxon>
        <taxon>Litoribacter</taxon>
    </lineage>
</organism>